<accession>A0A1I5WK87</accession>
<evidence type="ECO:0000313" key="1">
    <source>
        <dbReference type="EMBL" id="SFQ19987.1"/>
    </source>
</evidence>
<dbReference type="EMBL" id="FOVH01000024">
    <property type="protein sequence ID" value="SFQ19987.1"/>
    <property type="molecule type" value="Genomic_DNA"/>
</dbReference>
<proteinExistence type="predicted"/>
<dbReference type="AlphaFoldDB" id="A0A1I5WK87"/>
<sequence length="166" mass="18399">MGNTISGGGRGRDLYMSNGGTEVFVEVLMLAVSALASREWDLRFAGLIALQDQAVFGRGAVGFDLKEIDWGDSLAKQAVNREFVQSTIGLALGRHRWDELGYDPPFAEGYLLDFRQVVNMFDPSTAVPDPLVFPVFKEVVALCCARHRVLTPLRAYTACVFCERDY</sequence>
<organism evidence="1 2">
    <name type="scientific">Actinomadura madurae</name>
    <dbReference type="NCBI Taxonomy" id="1993"/>
    <lineage>
        <taxon>Bacteria</taxon>
        <taxon>Bacillati</taxon>
        <taxon>Actinomycetota</taxon>
        <taxon>Actinomycetes</taxon>
        <taxon>Streptosporangiales</taxon>
        <taxon>Thermomonosporaceae</taxon>
        <taxon>Actinomadura</taxon>
    </lineage>
</organism>
<dbReference type="RefSeq" id="WP_075024469.1">
    <property type="nucleotide sequence ID" value="NZ_FOVH01000024.1"/>
</dbReference>
<dbReference type="Proteomes" id="UP000183413">
    <property type="component" value="Unassembled WGS sequence"/>
</dbReference>
<protein>
    <submittedName>
        <fullName evidence="1">Uncharacterized protein</fullName>
    </submittedName>
</protein>
<dbReference type="InParanoid" id="A0A1I5WK87"/>
<keyword evidence="2" id="KW-1185">Reference proteome</keyword>
<gene>
    <name evidence="1" type="ORF">SAMN04489713_1242</name>
</gene>
<evidence type="ECO:0000313" key="2">
    <source>
        <dbReference type="Proteomes" id="UP000183413"/>
    </source>
</evidence>
<name>A0A1I5WK87_9ACTN</name>
<reference evidence="1 2" key="1">
    <citation type="submission" date="2016-10" db="EMBL/GenBank/DDBJ databases">
        <authorList>
            <person name="de Groot N.N."/>
        </authorList>
    </citation>
    <scope>NUCLEOTIDE SEQUENCE [LARGE SCALE GENOMIC DNA]</scope>
    <source>
        <strain evidence="1 2">DSM 43067</strain>
    </source>
</reference>
<dbReference type="OrthoDB" id="4262159at2"/>